<name>A0A0L0VU37_9BASI</name>
<comment type="caution">
    <text evidence="3">The sequence shown here is derived from an EMBL/GenBank/DDBJ whole genome shotgun (WGS) entry which is preliminary data.</text>
</comment>
<evidence type="ECO:0000313" key="4">
    <source>
        <dbReference type="Proteomes" id="UP000054564"/>
    </source>
</evidence>
<evidence type="ECO:0000256" key="2">
    <source>
        <dbReference type="SAM" id="SignalP"/>
    </source>
</evidence>
<keyword evidence="4" id="KW-1185">Reference proteome</keyword>
<evidence type="ECO:0008006" key="5">
    <source>
        <dbReference type="Google" id="ProtNLM"/>
    </source>
</evidence>
<sequence length="227" mass="25194">MRLPLAYSLVLYGLLLGSTMVICPVPNAETIRGTLDFKAAIARQYPKGGTPKKEVEVPTEGALNLPLEEQPNLLDVKKPGAHLTEEQKAEEVRQARLAEGRTYGPGGRGAAFVWKWMKKGWTPFGWLFRKLVERFDNHVSKEELNTLKKAKEAQLLPPDLFPASSSDPIHAANAENPAHLDPQQDPSHFAPQYAPNPHASTSSPPGFYDPHQDTPAQHHPFQTKKQI</sequence>
<reference evidence="4" key="1">
    <citation type="submission" date="2014-03" db="EMBL/GenBank/DDBJ databases">
        <title>The Genome Sequence of Puccinia striiformis f. sp. tritici PST-78.</title>
        <authorList>
            <consortium name="The Broad Institute Genome Sequencing Platform"/>
            <person name="Cuomo C."/>
            <person name="Hulbert S."/>
            <person name="Chen X."/>
            <person name="Walker B."/>
            <person name="Young S.K."/>
            <person name="Zeng Q."/>
            <person name="Gargeya S."/>
            <person name="Fitzgerald M."/>
            <person name="Haas B."/>
            <person name="Abouelleil A."/>
            <person name="Alvarado L."/>
            <person name="Arachchi H.M."/>
            <person name="Berlin A.M."/>
            <person name="Chapman S.B."/>
            <person name="Goldberg J."/>
            <person name="Griggs A."/>
            <person name="Gujja S."/>
            <person name="Hansen M."/>
            <person name="Howarth C."/>
            <person name="Imamovic A."/>
            <person name="Larimer J."/>
            <person name="McCowan C."/>
            <person name="Montmayeur A."/>
            <person name="Murphy C."/>
            <person name="Neiman D."/>
            <person name="Pearson M."/>
            <person name="Priest M."/>
            <person name="Roberts A."/>
            <person name="Saif S."/>
            <person name="Shea T."/>
            <person name="Sisk P."/>
            <person name="Sykes S."/>
            <person name="Wortman J."/>
            <person name="Nusbaum C."/>
            <person name="Birren B."/>
        </authorList>
    </citation>
    <scope>NUCLEOTIDE SEQUENCE [LARGE SCALE GENOMIC DNA]</scope>
    <source>
        <strain evidence="4">race PST-78</strain>
    </source>
</reference>
<gene>
    <name evidence="3" type="ORF">PSTG_04013</name>
</gene>
<evidence type="ECO:0000256" key="1">
    <source>
        <dbReference type="SAM" id="MobiDB-lite"/>
    </source>
</evidence>
<organism evidence="3 4">
    <name type="scientific">Puccinia striiformis f. sp. tritici PST-78</name>
    <dbReference type="NCBI Taxonomy" id="1165861"/>
    <lineage>
        <taxon>Eukaryota</taxon>
        <taxon>Fungi</taxon>
        <taxon>Dikarya</taxon>
        <taxon>Basidiomycota</taxon>
        <taxon>Pucciniomycotina</taxon>
        <taxon>Pucciniomycetes</taxon>
        <taxon>Pucciniales</taxon>
        <taxon>Pucciniaceae</taxon>
        <taxon>Puccinia</taxon>
    </lineage>
</organism>
<dbReference type="Proteomes" id="UP000054564">
    <property type="component" value="Unassembled WGS sequence"/>
</dbReference>
<accession>A0A0L0VU37</accession>
<proteinExistence type="predicted"/>
<feature type="signal peptide" evidence="2">
    <location>
        <begin position="1"/>
        <end position="19"/>
    </location>
</feature>
<keyword evidence="2" id="KW-0732">Signal</keyword>
<evidence type="ECO:0000313" key="3">
    <source>
        <dbReference type="EMBL" id="KNF02727.1"/>
    </source>
</evidence>
<dbReference type="AlphaFoldDB" id="A0A0L0VU37"/>
<feature type="chain" id="PRO_5005550772" description="Secreted protein" evidence="2">
    <location>
        <begin position="20"/>
        <end position="227"/>
    </location>
</feature>
<protein>
    <recommendedName>
        <fullName evidence="5">Secreted protein</fullName>
    </recommendedName>
</protein>
<feature type="region of interest" description="Disordered" evidence="1">
    <location>
        <begin position="158"/>
        <end position="227"/>
    </location>
</feature>
<dbReference type="EMBL" id="AJIL01000021">
    <property type="protein sequence ID" value="KNF02727.1"/>
    <property type="molecule type" value="Genomic_DNA"/>
</dbReference>